<evidence type="ECO:0000313" key="2">
    <source>
        <dbReference type="Proteomes" id="UP001515641"/>
    </source>
</evidence>
<comment type="caution">
    <text evidence="1">The sequence shown here is derived from an EMBL/GenBank/DDBJ whole genome shotgun (WGS) entry which is preliminary data.</text>
</comment>
<dbReference type="RefSeq" id="WP_166453789.1">
    <property type="nucleotide sequence ID" value="NZ_JAAOMA010000049.1"/>
</dbReference>
<reference evidence="1 2" key="1">
    <citation type="submission" date="2020-03" db="EMBL/GenBank/DDBJ databases">
        <title>Draft genome sequence of environmentally isolated cultures.</title>
        <authorList>
            <person name="Wilson H.S."/>
            <person name="De Leon M.E."/>
        </authorList>
    </citation>
    <scope>NUCLEOTIDE SEQUENCE [LARGE SCALE GENOMIC DNA]</scope>
    <source>
        <strain evidence="1 2">HSC-31F16</strain>
    </source>
</reference>
<keyword evidence="2" id="KW-1185">Reference proteome</keyword>
<sequence length="101" mass="10907">MNDPQLVIKALEQLAKDLKEAPTPAERASLYSAARWLLSDLEAFINEDLNEDGYLLEAVGKALWAFGAMAGYDVNNNLSQSEHCVAALAAIGNISSVLNRS</sequence>
<proteinExistence type="predicted"/>
<name>A0ABX0LHZ1_9NEIS</name>
<protein>
    <submittedName>
        <fullName evidence="1">Uncharacterized protein</fullName>
    </submittedName>
</protein>
<gene>
    <name evidence="1" type="ORF">HA052_23110</name>
</gene>
<organism evidence="1 2">
    <name type="scientific">Chromobacterium fluminis</name>
    <dbReference type="NCBI Taxonomy" id="3044269"/>
    <lineage>
        <taxon>Bacteria</taxon>
        <taxon>Pseudomonadati</taxon>
        <taxon>Pseudomonadota</taxon>
        <taxon>Betaproteobacteria</taxon>
        <taxon>Neisseriales</taxon>
        <taxon>Chromobacteriaceae</taxon>
        <taxon>Chromobacterium</taxon>
    </lineage>
</organism>
<evidence type="ECO:0000313" key="1">
    <source>
        <dbReference type="EMBL" id="NHR08085.1"/>
    </source>
</evidence>
<accession>A0ABX0LHZ1</accession>
<dbReference type="Proteomes" id="UP001515641">
    <property type="component" value="Unassembled WGS sequence"/>
</dbReference>
<dbReference type="EMBL" id="JAAOMA010000049">
    <property type="protein sequence ID" value="NHR08085.1"/>
    <property type="molecule type" value="Genomic_DNA"/>
</dbReference>